<proteinExistence type="predicted"/>
<gene>
    <name evidence="1" type="ORF">MECH1_V1_P0179</name>
</gene>
<geneLocation type="plasmid" evidence="1 2">
    <name>2</name>
</geneLocation>
<keyword evidence="2" id="KW-1185">Reference proteome</keyword>
<evidence type="ECO:0000313" key="2">
    <source>
        <dbReference type="Proteomes" id="UP001497493"/>
    </source>
</evidence>
<evidence type="ECO:0000313" key="1">
    <source>
        <dbReference type="EMBL" id="CAL1242111.1"/>
    </source>
</evidence>
<dbReference type="EMBL" id="OZ026885">
    <property type="protein sequence ID" value="CAL1242111.1"/>
    <property type="molecule type" value="Genomic_DNA"/>
</dbReference>
<organism evidence="1 2">
    <name type="scientific">Candidatus Methylocalor cossyra</name>
    <dbReference type="NCBI Taxonomy" id="3108543"/>
    <lineage>
        <taxon>Bacteria</taxon>
        <taxon>Pseudomonadati</taxon>
        <taxon>Pseudomonadota</taxon>
        <taxon>Gammaproteobacteria</taxon>
        <taxon>Methylococcales</taxon>
        <taxon>Methylococcaceae</taxon>
        <taxon>Candidatus Methylocalor</taxon>
    </lineage>
</organism>
<protein>
    <recommendedName>
        <fullName evidence="3">Integrase</fullName>
    </recommendedName>
</protein>
<name>A0ABM9NN83_9GAMM</name>
<dbReference type="Proteomes" id="UP001497493">
    <property type="component" value="Plasmid 2"/>
</dbReference>
<accession>A0ABM9NN83</accession>
<evidence type="ECO:0008006" key="3">
    <source>
        <dbReference type="Google" id="ProtNLM"/>
    </source>
</evidence>
<keyword evidence="1" id="KW-0614">Plasmid</keyword>
<sequence length="115" mass="13019">MSAWTGTAMRELPARTAIRRVAKYGCVAMCVLHFCYFERFRKKGIPKQSTGEARIPGFHAQPDVSPPVARESLARASAPKWGWKPSMHHPLTQELGQYLIRYALPVRSRELAPEI</sequence>
<reference evidence="1 2" key="1">
    <citation type="submission" date="2024-04" db="EMBL/GenBank/DDBJ databases">
        <authorList>
            <person name="Cremers G."/>
        </authorList>
    </citation>
    <scope>NUCLEOTIDE SEQUENCE [LARGE SCALE GENOMIC DNA]</scope>
    <source>
        <strain evidence="1">MeCH1-AG</strain>
        <plasmid evidence="1 2">2</plasmid>
    </source>
</reference>